<feature type="domain" description="Leucine rich repeat variant" evidence="1">
    <location>
        <begin position="11"/>
        <end position="53"/>
    </location>
</feature>
<name>A0A0P9CY45_9CHLR</name>
<evidence type="ECO:0000313" key="3">
    <source>
        <dbReference type="Proteomes" id="UP000050509"/>
    </source>
</evidence>
<proteinExistence type="predicted"/>
<dbReference type="InterPro" id="IPR057893">
    <property type="entry name" value="LRV_2"/>
</dbReference>
<evidence type="ECO:0000313" key="2">
    <source>
        <dbReference type="EMBL" id="KPV47963.1"/>
    </source>
</evidence>
<comment type="caution">
    <text evidence="2">The sequence shown here is derived from an EMBL/GenBank/DDBJ whole genome shotgun (WGS) entry which is preliminary data.</text>
</comment>
<dbReference type="Proteomes" id="UP000050509">
    <property type="component" value="Unassembled WGS sequence"/>
</dbReference>
<dbReference type="AlphaFoldDB" id="A0A0P9CY45"/>
<sequence>MTSEVFLSSEAYDDAANPATPAPRLWELAQHPQVAPLVAANPAAPAELLRELGARMLDALPLPAAQAVALMTHGTPSIATAHLQELGMRADDPVLAAVAANPNTPVETLVRLAGIVPAHFCANPALFLLLLENPNLPGEMPVATVRGLLRYAGVPRMFLEWLVAYGLPDVAAAARLHVAYAGETEDWQTFSAAALAQAPLPDSPDLLLELLALGAVPEWLLPAIAAAPERSIRSALARSPA</sequence>
<evidence type="ECO:0000259" key="1">
    <source>
        <dbReference type="Pfam" id="PF25591"/>
    </source>
</evidence>
<dbReference type="EMBL" id="LJCR01003069">
    <property type="protein sequence ID" value="KPV47963.1"/>
    <property type="molecule type" value="Genomic_DNA"/>
</dbReference>
<organism evidence="2 3">
    <name type="scientific">Kouleothrix aurantiaca</name>
    <dbReference type="NCBI Taxonomy" id="186479"/>
    <lineage>
        <taxon>Bacteria</taxon>
        <taxon>Bacillati</taxon>
        <taxon>Chloroflexota</taxon>
        <taxon>Chloroflexia</taxon>
        <taxon>Chloroflexales</taxon>
        <taxon>Roseiflexineae</taxon>
        <taxon>Roseiflexaceae</taxon>
        <taxon>Kouleothrix</taxon>
    </lineage>
</organism>
<keyword evidence="3" id="KW-1185">Reference proteome</keyword>
<gene>
    <name evidence="2" type="ORF">SE17_40625</name>
</gene>
<accession>A0A0P9CY45</accession>
<reference evidence="2 3" key="1">
    <citation type="submission" date="2015-09" db="EMBL/GenBank/DDBJ databases">
        <title>Draft genome sequence of Kouleothrix aurantiaca JCM 19913.</title>
        <authorList>
            <person name="Hemp J."/>
        </authorList>
    </citation>
    <scope>NUCLEOTIDE SEQUENCE [LARGE SCALE GENOMIC DNA]</scope>
    <source>
        <strain evidence="2 3">COM-B</strain>
    </source>
</reference>
<dbReference type="Pfam" id="PF25591">
    <property type="entry name" value="LRV_2"/>
    <property type="match status" value="1"/>
</dbReference>
<feature type="non-terminal residue" evidence="2">
    <location>
        <position position="241"/>
    </location>
</feature>
<protein>
    <recommendedName>
        <fullName evidence="1">Leucine rich repeat variant domain-containing protein</fullName>
    </recommendedName>
</protein>